<comment type="caution">
    <text evidence="2">The sequence shown here is derived from an EMBL/GenBank/DDBJ whole genome shotgun (WGS) entry which is preliminary data.</text>
</comment>
<protein>
    <recommendedName>
        <fullName evidence="1">F-box domain-containing protein</fullName>
    </recommendedName>
</protein>
<dbReference type="Proteomes" id="UP000521943">
    <property type="component" value="Unassembled WGS sequence"/>
</dbReference>
<dbReference type="Gene3D" id="1.20.1280.50">
    <property type="match status" value="1"/>
</dbReference>
<proteinExistence type="predicted"/>
<feature type="domain" description="F-box" evidence="1">
    <location>
        <begin position="14"/>
        <end position="59"/>
    </location>
</feature>
<organism evidence="2 3">
    <name type="scientific">Ephemerocybe angulata</name>
    <dbReference type="NCBI Taxonomy" id="980116"/>
    <lineage>
        <taxon>Eukaryota</taxon>
        <taxon>Fungi</taxon>
        <taxon>Dikarya</taxon>
        <taxon>Basidiomycota</taxon>
        <taxon>Agaricomycotina</taxon>
        <taxon>Agaricomycetes</taxon>
        <taxon>Agaricomycetidae</taxon>
        <taxon>Agaricales</taxon>
        <taxon>Agaricineae</taxon>
        <taxon>Psathyrellaceae</taxon>
        <taxon>Ephemerocybe</taxon>
    </lineage>
</organism>
<dbReference type="SUPFAM" id="SSF52075">
    <property type="entry name" value="Outer arm dynein light chain 1"/>
    <property type="match status" value="1"/>
</dbReference>
<dbReference type="InterPro" id="IPR001810">
    <property type="entry name" value="F-box_dom"/>
</dbReference>
<dbReference type="Pfam" id="PF12937">
    <property type="entry name" value="F-box-like"/>
    <property type="match status" value="1"/>
</dbReference>
<evidence type="ECO:0000313" key="3">
    <source>
        <dbReference type="Proteomes" id="UP000521943"/>
    </source>
</evidence>
<name>A0A8H6LWW2_9AGAR</name>
<dbReference type="OrthoDB" id="2977233at2759"/>
<dbReference type="EMBL" id="JACGCI010000138">
    <property type="protein sequence ID" value="KAF6743672.1"/>
    <property type="molecule type" value="Genomic_DNA"/>
</dbReference>
<dbReference type="AlphaFoldDB" id="A0A8H6LWW2"/>
<accession>A0A8H6LWW2</accession>
<evidence type="ECO:0000313" key="2">
    <source>
        <dbReference type="EMBL" id="KAF6743672.1"/>
    </source>
</evidence>
<keyword evidence="3" id="KW-1185">Reference proteome</keyword>
<dbReference type="SUPFAM" id="SSF81383">
    <property type="entry name" value="F-box domain"/>
    <property type="match status" value="1"/>
</dbReference>
<reference evidence="2 3" key="1">
    <citation type="submission" date="2020-07" db="EMBL/GenBank/DDBJ databases">
        <title>Comparative genomics of pyrophilous fungi reveals a link between fire events and developmental genes.</title>
        <authorList>
            <consortium name="DOE Joint Genome Institute"/>
            <person name="Steindorff A.S."/>
            <person name="Carver A."/>
            <person name="Calhoun S."/>
            <person name="Stillman K."/>
            <person name="Liu H."/>
            <person name="Lipzen A."/>
            <person name="Pangilinan J."/>
            <person name="Labutti K."/>
            <person name="Bruns T.D."/>
            <person name="Grigoriev I.V."/>
        </authorList>
    </citation>
    <scope>NUCLEOTIDE SEQUENCE [LARGE SCALE GENOMIC DNA]</scope>
    <source>
        <strain evidence="2 3">CBS 144469</strain>
    </source>
</reference>
<dbReference type="InterPro" id="IPR036047">
    <property type="entry name" value="F-box-like_dom_sf"/>
</dbReference>
<gene>
    <name evidence="2" type="ORF">DFP72DRAFT_932143</name>
</gene>
<evidence type="ECO:0000259" key="1">
    <source>
        <dbReference type="Pfam" id="PF12937"/>
    </source>
</evidence>
<sequence>MSVPSPRPIDDLNDDVLLYIFIHLVDKSYPSFKDALSISQVCSRWRTIATENCPDIWKAHALRVPKSSKERAAMLKNAKMSNFNQEMVRRSHNLPLQFGWDEIMPGTAGVIAMLKFHNQIGSLSLACPTNWPRDGVDQNTVSVAMRRSRMPRLKHLELSSFPPLSLPTPLFRGDLSSLTSLILQPGNLLNLKDLKIGENLRVLRLSGFKARSPEAVTEAFTLFADHVDFLKHTPLLTTLELELDLATLAWGRTPGARISNQVAVVTLPHLTSIELCISFTDFELFLDRVRAPACRKIRLGIATDDIDAKDRIHARIAQLVTAYGSGAPPEGYRLHIASAFICILSPGGTPDMGETLLGTSYKIYLQLYGAHLESPLQPWLTVAERITSFSTLITLDDAEKEMIKKLTALELLICPEKSVHEIIGQVELVGGKWVSVERPDLRIEAMASNRTSPFDSQGS</sequence>